<evidence type="ECO:0000313" key="9">
    <source>
        <dbReference type="Proteomes" id="UP001470230"/>
    </source>
</evidence>
<evidence type="ECO:0000256" key="2">
    <source>
        <dbReference type="ARBA" id="ARBA00022664"/>
    </source>
</evidence>
<proteinExistence type="predicted"/>
<dbReference type="InterPro" id="IPR051106">
    <property type="entry name" value="RNA-bind/splicing_reg"/>
</dbReference>
<dbReference type="PANTHER" id="PTHR48028">
    <property type="entry name" value="GLYCINE-RICH RNA-BINDING PROTEIN RZ1A"/>
    <property type="match status" value="1"/>
</dbReference>
<evidence type="ECO:0000256" key="4">
    <source>
        <dbReference type="ARBA" id="ARBA00023187"/>
    </source>
</evidence>
<keyword evidence="5" id="KW-0539">Nucleus</keyword>
<dbReference type="EMBL" id="JAPFFF010000005">
    <property type="protein sequence ID" value="KAK8888945.1"/>
    <property type="molecule type" value="Genomic_DNA"/>
</dbReference>
<dbReference type="Proteomes" id="UP001470230">
    <property type="component" value="Unassembled WGS sequence"/>
</dbReference>
<comment type="subcellular location">
    <subcellularLocation>
        <location evidence="1">Nucleus</location>
    </subcellularLocation>
</comment>
<evidence type="ECO:0000313" key="8">
    <source>
        <dbReference type="EMBL" id="KAK8888945.1"/>
    </source>
</evidence>
<keyword evidence="2" id="KW-0507">mRNA processing</keyword>
<dbReference type="InterPro" id="IPR012677">
    <property type="entry name" value="Nucleotide-bd_a/b_plait_sf"/>
</dbReference>
<dbReference type="GO" id="GO:0003743">
    <property type="term" value="F:translation initiation factor activity"/>
    <property type="evidence" value="ECO:0007669"/>
    <property type="project" value="UniProtKB-KW"/>
</dbReference>
<dbReference type="CDD" id="cd00590">
    <property type="entry name" value="RRM_SF"/>
    <property type="match status" value="1"/>
</dbReference>
<dbReference type="SMART" id="SM00360">
    <property type="entry name" value="RRM"/>
    <property type="match status" value="1"/>
</dbReference>
<organism evidence="8 9">
    <name type="scientific">Tritrichomonas musculus</name>
    <dbReference type="NCBI Taxonomy" id="1915356"/>
    <lineage>
        <taxon>Eukaryota</taxon>
        <taxon>Metamonada</taxon>
        <taxon>Parabasalia</taxon>
        <taxon>Tritrichomonadida</taxon>
        <taxon>Tritrichomonadidae</taxon>
        <taxon>Tritrichomonas</taxon>
    </lineage>
</organism>
<dbReference type="Gene3D" id="3.30.70.330">
    <property type="match status" value="1"/>
</dbReference>
<accession>A0ABR2KCU4</accession>
<sequence length="130" mass="15331">MSEEPESIRPFSYENQVIILSLNFRTTVDDVYKAFSQYGKILDLHMVCNDNYESKGYAFINYEDRQSGQNAIQRMNGQRFDGRVIKVNWANEKDQEQLKKAMPKKINRESNVKNMVEQDLLKLTRKSKRS</sequence>
<keyword evidence="4" id="KW-0508">mRNA splicing</keyword>
<keyword evidence="8" id="KW-0396">Initiation factor</keyword>
<dbReference type="InterPro" id="IPR000504">
    <property type="entry name" value="RRM_dom"/>
</dbReference>
<reference evidence="8 9" key="1">
    <citation type="submission" date="2024-04" db="EMBL/GenBank/DDBJ databases">
        <title>Tritrichomonas musculus Genome.</title>
        <authorList>
            <person name="Alves-Ferreira E."/>
            <person name="Grigg M."/>
            <person name="Lorenzi H."/>
            <person name="Galac M."/>
        </authorList>
    </citation>
    <scope>NUCLEOTIDE SEQUENCE [LARGE SCALE GENOMIC DNA]</scope>
    <source>
        <strain evidence="8 9">EAF2021</strain>
    </source>
</reference>
<dbReference type="PROSITE" id="PS50102">
    <property type="entry name" value="RRM"/>
    <property type="match status" value="1"/>
</dbReference>
<protein>
    <submittedName>
        <fullName evidence="8">Translation initiation factor eIF3 subunit g</fullName>
    </submittedName>
</protein>
<feature type="domain" description="RRM" evidence="7">
    <location>
        <begin position="15"/>
        <end position="92"/>
    </location>
</feature>
<evidence type="ECO:0000259" key="7">
    <source>
        <dbReference type="PROSITE" id="PS50102"/>
    </source>
</evidence>
<keyword evidence="8" id="KW-0648">Protein biosynthesis</keyword>
<evidence type="ECO:0000256" key="3">
    <source>
        <dbReference type="ARBA" id="ARBA00022884"/>
    </source>
</evidence>
<dbReference type="SUPFAM" id="SSF54928">
    <property type="entry name" value="RNA-binding domain, RBD"/>
    <property type="match status" value="1"/>
</dbReference>
<gene>
    <name evidence="8" type="ORF">M9Y10_033686</name>
</gene>
<keyword evidence="3 6" id="KW-0694">RNA-binding</keyword>
<comment type="caution">
    <text evidence="8">The sequence shown here is derived from an EMBL/GenBank/DDBJ whole genome shotgun (WGS) entry which is preliminary data.</text>
</comment>
<evidence type="ECO:0000256" key="1">
    <source>
        <dbReference type="ARBA" id="ARBA00004123"/>
    </source>
</evidence>
<evidence type="ECO:0000256" key="6">
    <source>
        <dbReference type="PROSITE-ProRule" id="PRU00176"/>
    </source>
</evidence>
<name>A0ABR2KCU4_9EUKA</name>
<dbReference type="InterPro" id="IPR035979">
    <property type="entry name" value="RBD_domain_sf"/>
</dbReference>
<evidence type="ECO:0000256" key="5">
    <source>
        <dbReference type="ARBA" id="ARBA00023242"/>
    </source>
</evidence>
<keyword evidence="9" id="KW-1185">Reference proteome</keyword>
<dbReference type="Pfam" id="PF00076">
    <property type="entry name" value="RRM_1"/>
    <property type="match status" value="1"/>
</dbReference>
<dbReference type="PANTHER" id="PTHR48028:SF4">
    <property type="entry name" value="SC35-LIKE SPLICING FACTOR"/>
    <property type="match status" value="1"/>
</dbReference>